<gene>
    <name evidence="2" type="ORF">AQPW35_21010</name>
</gene>
<reference evidence="3" key="1">
    <citation type="submission" date="2019-03" db="EMBL/GenBank/DDBJ databases">
        <title>Aquabacterium pictum sp.nov., the first bacteriochlorophyll a-containing freshwater bacterium in the genus Aquabacterium of the class Betaproteobacteria.</title>
        <authorList>
            <person name="Hirose S."/>
            <person name="Tank M."/>
            <person name="Hara E."/>
            <person name="Tamaki H."/>
            <person name="Takaichi S."/>
            <person name="Haruta S."/>
            <person name="Hanada S."/>
        </authorList>
    </citation>
    <scope>NUCLEOTIDE SEQUENCE [LARGE SCALE GENOMIC DNA]</scope>
    <source>
        <strain evidence="3">W35</strain>
    </source>
</reference>
<dbReference type="InterPro" id="IPR019613">
    <property type="entry name" value="DUF4198"/>
</dbReference>
<evidence type="ECO:0000256" key="1">
    <source>
        <dbReference type="SAM" id="SignalP"/>
    </source>
</evidence>
<evidence type="ECO:0000313" key="3">
    <source>
        <dbReference type="Proteomes" id="UP000301751"/>
    </source>
</evidence>
<keyword evidence="3" id="KW-1185">Reference proteome</keyword>
<accession>A0A480AQD9</accession>
<protein>
    <recommendedName>
        <fullName evidence="4">DUF4198 domain-containing protein</fullName>
    </recommendedName>
</protein>
<evidence type="ECO:0008006" key="4">
    <source>
        <dbReference type="Google" id="ProtNLM"/>
    </source>
</evidence>
<proteinExistence type="predicted"/>
<organism evidence="2 3">
    <name type="scientific">Pseudaquabacterium pictum</name>
    <dbReference type="NCBI Taxonomy" id="2315236"/>
    <lineage>
        <taxon>Bacteria</taxon>
        <taxon>Pseudomonadati</taxon>
        <taxon>Pseudomonadota</taxon>
        <taxon>Betaproteobacteria</taxon>
        <taxon>Burkholderiales</taxon>
        <taxon>Sphaerotilaceae</taxon>
        <taxon>Pseudaquabacterium</taxon>
    </lineage>
</organism>
<comment type="caution">
    <text evidence="2">The sequence shown here is derived from an EMBL/GenBank/DDBJ whole genome shotgun (WGS) entry which is preliminary data.</text>
</comment>
<evidence type="ECO:0000313" key="2">
    <source>
        <dbReference type="EMBL" id="GCL63020.1"/>
    </source>
</evidence>
<feature type="signal peptide" evidence="1">
    <location>
        <begin position="1"/>
        <end position="27"/>
    </location>
</feature>
<dbReference type="AlphaFoldDB" id="A0A480AQD9"/>
<dbReference type="Proteomes" id="UP000301751">
    <property type="component" value="Unassembled WGS sequence"/>
</dbReference>
<feature type="chain" id="PRO_5019808775" description="DUF4198 domain-containing protein" evidence="1">
    <location>
        <begin position="28"/>
        <end position="282"/>
    </location>
</feature>
<dbReference type="Pfam" id="PF10670">
    <property type="entry name" value="DUF4198"/>
    <property type="match status" value="1"/>
</dbReference>
<sequence length="282" mass="30166">MTATSLPRPRRHWLALLLLTLAGAAQAHDTWFAPQPPGPAGELVLALGTGDRFPRQETALDKALIQASGCHARGSAATSTGPLQWLAYRDDAVLLRAAAAQDAGTRLSCWLQAKPLAVDLDDRIVQLYLDEIRALPAVRERWAALQARGVRWQERYVKNARIELPAATPGAATGGLPGQADGAPGLDLQADMPAGPLRAGDSLRVRLLRDGAPLAGLPLALRNDTSPVTLWHRSDADGWVTLTLPLAARWLLTGVDLGPSATAADGWDSRFVSLHLEALPRR</sequence>
<dbReference type="EMBL" id="BJCL01000004">
    <property type="protein sequence ID" value="GCL63020.1"/>
    <property type="molecule type" value="Genomic_DNA"/>
</dbReference>
<keyword evidence="1" id="KW-0732">Signal</keyword>
<name>A0A480AQD9_9BURK</name>
<dbReference type="RefSeq" id="WP_162520758.1">
    <property type="nucleotide sequence ID" value="NZ_BJCL01000004.1"/>
</dbReference>